<dbReference type="PANTHER" id="PTHR46028:SF2">
    <property type="entry name" value="KYNURENINE 3-MONOOXYGENASE"/>
    <property type="match status" value="1"/>
</dbReference>
<reference evidence="9" key="1">
    <citation type="submission" date="2021-01" db="EMBL/GenBank/DDBJ databases">
        <authorList>
            <person name="Corre E."/>
            <person name="Pelletier E."/>
            <person name="Niang G."/>
            <person name="Scheremetjew M."/>
            <person name="Finn R."/>
            <person name="Kale V."/>
            <person name="Holt S."/>
            <person name="Cochrane G."/>
            <person name="Meng A."/>
            <person name="Brown T."/>
            <person name="Cohen L."/>
        </authorList>
    </citation>
    <scope>NUCLEOTIDE SEQUENCE</scope>
    <source>
        <strain evidence="9">CCMP127</strain>
    </source>
</reference>
<dbReference type="GO" id="GO:0071949">
    <property type="term" value="F:FAD binding"/>
    <property type="evidence" value="ECO:0007669"/>
    <property type="project" value="InterPro"/>
</dbReference>
<feature type="domain" description="FAD-binding" evidence="8">
    <location>
        <begin position="239"/>
        <end position="436"/>
    </location>
</feature>
<dbReference type="GO" id="GO:0004502">
    <property type="term" value="F:kynurenine 3-monooxygenase activity"/>
    <property type="evidence" value="ECO:0007669"/>
    <property type="project" value="TreeGrafter"/>
</dbReference>
<evidence type="ECO:0000256" key="3">
    <source>
        <dbReference type="ARBA" id="ARBA00022827"/>
    </source>
</evidence>
<feature type="chain" id="PRO_5031543577" description="FAD-binding domain-containing protein" evidence="7">
    <location>
        <begin position="18"/>
        <end position="555"/>
    </location>
</feature>
<dbReference type="AlphaFoldDB" id="A0A7S3KXH5"/>
<proteinExistence type="predicted"/>
<evidence type="ECO:0000256" key="4">
    <source>
        <dbReference type="ARBA" id="ARBA00022857"/>
    </source>
</evidence>
<accession>A0A7S3KXH5</accession>
<protein>
    <recommendedName>
        <fullName evidence="8">FAD-binding domain-containing protein</fullName>
    </recommendedName>
</protein>
<dbReference type="InterPro" id="IPR036188">
    <property type="entry name" value="FAD/NAD-bd_sf"/>
</dbReference>
<evidence type="ECO:0000313" key="9">
    <source>
        <dbReference type="EMBL" id="CAE0403985.1"/>
    </source>
</evidence>
<evidence type="ECO:0000259" key="8">
    <source>
        <dbReference type="Pfam" id="PF01494"/>
    </source>
</evidence>
<dbReference type="EMBL" id="HBIM01002488">
    <property type="protein sequence ID" value="CAE0403985.1"/>
    <property type="molecule type" value="Transcribed_RNA"/>
</dbReference>
<evidence type="ECO:0000256" key="1">
    <source>
        <dbReference type="ARBA" id="ARBA00001974"/>
    </source>
</evidence>
<keyword evidence="5" id="KW-0560">Oxidoreductase</keyword>
<dbReference type="PANTHER" id="PTHR46028">
    <property type="entry name" value="KYNURENINE 3-MONOOXYGENASE"/>
    <property type="match status" value="1"/>
</dbReference>
<dbReference type="SUPFAM" id="SSF51905">
    <property type="entry name" value="FAD/NAD(P)-binding domain"/>
    <property type="match status" value="1"/>
</dbReference>
<evidence type="ECO:0000256" key="5">
    <source>
        <dbReference type="ARBA" id="ARBA00023002"/>
    </source>
</evidence>
<dbReference type="PRINTS" id="PR00420">
    <property type="entry name" value="RNGMNOXGNASE"/>
</dbReference>
<keyword evidence="2" id="KW-0285">Flavoprotein</keyword>
<evidence type="ECO:0000256" key="7">
    <source>
        <dbReference type="SAM" id="SignalP"/>
    </source>
</evidence>
<dbReference type="Pfam" id="PF01494">
    <property type="entry name" value="FAD_binding_3"/>
    <property type="match status" value="1"/>
</dbReference>
<keyword evidence="4" id="KW-0521">NADP</keyword>
<evidence type="ECO:0000256" key="2">
    <source>
        <dbReference type="ARBA" id="ARBA00022630"/>
    </source>
</evidence>
<dbReference type="InterPro" id="IPR002938">
    <property type="entry name" value="FAD-bd"/>
</dbReference>
<keyword evidence="6" id="KW-0503">Monooxygenase</keyword>
<dbReference type="GO" id="GO:0070189">
    <property type="term" value="P:kynurenine metabolic process"/>
    <property type="evidence" value="ECO:0007669"/>
    <property type="project" value="TreeGrafter"/>
</dbReference>
<evidence type="ECO:0000256" key="6">
    <source>
        <dbReference type="ARBA" id="ARBA00023033"/>
    </source>
</evidence>
<feature type="signal peptide" evidence="7">
    <location>
        <begin position="1"/>
        <end position="17"/>
    </location>
</feature>
<organism evidence="9">
    <name type="scientific">Amphora coffeiformis</name>
    <dbReference type="NCBI Taxonomy" id="265554"/>
    <lineage>
        <taxon>Eukaryota</taxon>
        <taxon>Sar</taxon>
        <taxon>Stramenopiles</taxon>
        <taxon>Ochrophyta</taxon>
        <taxon>Bacillariophyta</taxon>
        <taxon>Bacillariophyceae</taxon>
        <taxon>Bacillariophycidae</taxon>
        <taxon>Thalassiophysales</taxon>
        <taxon>Catenulaceae</taxon>
        <taxon>Amphora</taxon>
    </lineage>
</organism>
<comment type="cofactor">
    <cofactor evidence="1">
        <name>FAD</name>
        <dbReference type="ChEBI" id="CHEBI:57692"/>
    </cofactor>
</comment>
<keyword evidence="3" id="KW-0274">FAD</keyword>
<keyword evidence="7" id="KW-0732">Signal</keyword>
<sequence>MRILLFLAVFSVTTTSAFVGWPSRSSQTTFFPTRTPAVAADGDRHTSIDAHHDFVICGAGPAGLLTAIMLAQQERLDDKKKKMIHVYDRLAPPFSPDDEQIWGQTEKFYLIGLGGRGQMALRRFGVWDSVERRCVGVLGRKDWTPQSREGVERIFQADEKLVVTQVLPRDKLVGVLYEHILDHYNDRIVFHFGAELSPLDFAHGAEGNQVLLRIAQCSADVANLTFSQVKQASYEAPEVLCDVDDEEAITTTVSTDMLIAADGTVRTIANAMERLDQETGHQPPFRVVRYPDDNQRIYKTIPFRIPDSWRRDLNYSVRSVGSRVIFEALPANTRGDYAGVMLLKVDDPMAISQDPVEFRQFLDEYLPQFSPLIDDNTVATVAAKPVSYLPGFRYVGPRLHQGNRCVMLGDCAHTVKPYFGLGANSALQDVSILADMFQATDYDLTKAVHSYSQQQAYEAADLVRISRELDRPGTLGLLTFVAPLILDAIFHKAAPAVFSPNTITMLQREAYTFEQVGRIKRRDRVGQLMILGTGAYGSFWALQQVVGALQQALGG</sequence>
<dbReference type="Gene3D" id="3.50.50.60">
    <property type="entry name" value="FAD/NAD(P)-binding domain"/>
    <property type="match status" value="1"/>
</dbReference>
<name>A0A7S3KXH5_9STRA</name>
<gene>
    <name evidence="9" type="ORF">ACOF00016_LOCUS2170</name>
</gene>